<name>A0A286G1Q8_9PROT</name>
<dbReference type="InterPro" id="IPR029068">
    <property type="entry name" value="Glyas_Bleomycin-R_OHBP_Dase"/>
</dbReference>
<feature type="domain" description="Glyoxalase-like" evidence="1">
    <location>
        <begin position="6"/>
        <end position="185"/>
    </location>
</feature>
<organism evidence="2 3">
    <name type="scientific">Caenispirillum bisanense</name>
    <dbReference type="NCBI Taxonomy" id="414052"/>
    <lineage>
        <taxon>Bacteria</taxon>
        <taxon>Pseudomonadati</taxon>
        <taxon>Pseudomonadota</taxon>
        <taxon>Alphaproteobacteria</taxon>
        <taxon>Rhodospirillales</taxon>
        <taxon>Novispirillaceae</taxon>
        <taxon>Caenispirillum</taxon>
    </lineage>
</organism>
<accession>A0A286G1Q8</accession>
<dbReference type="Pfam" id="PF13468">
    <property type="entry name" value="Glyoxalase_3"/>
    <property type="match status" value="1"/>
</dbReference>
<dbReference type="RefSeq" id="WP_217991967.1">
    <property type="nucleotide sequence ID" value="NZ_OCNJ01000001.1"/>
</dbReference>
<proteinExistence type="predicted"/>
<evidence type="ECO:0000313" key="2">
    <source>
        <dbReference type="EMBL" id="SOD89477.1"/>
    </source>
</evidence>
<dbReference type="EMBL" id="OCNJ01000001">
    <property type="protein sequence ID" value="SOD89477.1"/>
    <property type="molecule type" value="Genomic_DNA"/>
</dbReference>
<dbReference type="Gene3D" id="3.10.180.10">
    <property type="entry name" value="2,3-Dihydroxybiphenyl 1,2-Dioxygenase, domain 1"/>
    <property type="match status" value="1"/>
</dbReference>
<dbReference type="Proteomes" id="UP000219621">
    <property type="component" value="Unassembled WGS sequence"/>
</dbReference>
<keyword evidence="3" id="KW-1185">Reference proteome</keyword>
<protein>
    <submittedName>
        <fullName evidence="2">Glyoxalase-like domain-containing protein</fullName>
    </submittedName>
</protein>
<dbReference type="InterPro" id="IPR025870">
    <property type="entry name" value="Glyoxalase-like_dom"/>
</dbReference>
<gene>
    <name evidence="2" type="ORF">SAMN05421508_101232</name>
</gene>
<dbReference type="AlphaFoldDB" id="A0A286G1Q8"/>
<evidence type="ECO:0000259" key="1">
    <source>
        <dbReference type="Pfam" id="PF13468"/>
    </source>
</evidence>
<evidence type="ECO:0000313" key="3">
    <source>
        <dbReference type="Proteomes" id="UP000219621"/>
    </source>
</evidence>
<reference evidence="2 3" key="1">
    <citation type="submission" date="2017-09" db="EMBL/GenBank/DDBJ databases">
        <authorList>
            <person name="Ehlers B."/>
            <person name="Leendertz F.H."/>
        </authorList>
    </citation>
    <scope>NUCLEOTIDE SEQUENCE [LARGE SCALE GENOMIC DNA]</scope>
    <source>
        <strain evidence="2 3">USBA 140</strain>
    </source>
</reference>
<sequence>MMHTVIDHLAIGAATLEDGTAWVAQRLGVAPQGGGRHPRMGTHNRLLRLGKGQYLEVIAVDPDAPPPDRPRWFGLDDPAVRARLAERPRLLGWIARTDTLAEARSAAADPDLFGPAETMSRGSLSWQITLRPDGAAPAGGVLPSLIQWPEGVHPCDALPEVGCRLESLTLHHPRPEMVRETLSRILFVAGPVAVTVTPAETAPAAVAVVRGRRGPVTFD</sequence>